<evidence type="ECO:0000313" key="2">
    <source>
        <dbReference type="EMBL" id="KAK1296875.1"/>
    </source>
</evidence>
<dbReference type="Proteomes" id="UP001180020">
    <property type="component" value="Unassembled WGS sequence"/>
</dbReference>
<feature type="chain" id="PRO_5043754085" evidence="1">
    <location>
        <begin position="18"/>
        <end position="137"/>
    </location>
</feature>
<dbReference type="PANTHER" id="PTHR33116:SF78">
    <property type="entry name" value="OS12G0587133 PROTEIN"/>
    <property type="match status" value="1"/>
</dbReference>
<feature type="signal peptide" evidence="1">
    <location>
        <begin position="1"/>
        <end position="17"/>
    </location>
</feature>
<sequence length="137" mass="15930">MHRWHKIVLFTLKKLFQDGFMTVQECISAVHKDKRQGINLQDEELLRLARFMGRQTDSLPTKHLGLPLHVGRLKTKAWSLLLFKDSKKRLEGWQCKVLSLGARITLLQAVLSNLPIFFLSLFKIPKGVLQQLESIRR</sequence>
<dbReference type="PANTHER" id="PTHR33116">
    <property type="entry name" value="REVERSE TRANSCRIPTASE ZINC-BINDING DOMAIN-CONTAINING PROTEIN-RELATED-RELATED"/>
    <property type="match status" value="1"/>
</dbReference>
<proteinExistence type="predicted"/>
<protein>
    <submittedName>
        <fullName evidence="2">Uncharacterized protein</fullName>
    </submittedName>
</protein>
<dbReference type="EMBL" id="JAUJYO010000015">
    <property type="protein sequence ID" value="KAK1296875.1"/>
    <property type="molecule type" value="Genomic_DNA"/>
</dbReference>
<evidence type="ECO:0000313" key="3">
    <source>
        <dbReference type="Proteomes" id="UP001180020"/>
    </source>
</evidence>
<comment type="caution">
    <text evidence="2">The sequence shown here is derived from an EMBL/GenBank/DDBJ whole genome shotgun (WGS) entry which is preliminary data.</text>
</comment>
<gene>
    <name evidence="2" type="ORF">QJS10_CPB15g01001</name>
</gene>
<evidence type="ECO:0000256" key="1">
    <source>
        <dbReference type="SAM" id="SignalP"/>
    </source>
</evidence>
<dbReference type="AlphaFoldDB" id="A0AAV9D6R6"/>
<reference evidence="2" key="1">
    <citation type="journal article" date="2023" name="Nat. Commun.">
        <title>Diploid and tetraploid genomes of Acorus and the evolution of monocots.</title>
        <authorList>
            <person name="Ma L."/>
            <person name="Liu K.W."/>
            <person name="Li Z."/>
            <person name="Hsiao Y.Y."/>
            <person name="Qi Y."/>
            <person name="Fu T."/>
            <person name="Tang G.D."/>
            <person name="Zhang D."/>
            <person name="Sun W.H."/>
            <person name="Liu D.K."/>
            <person name="Li Y."/>
            <person name="Chen G.Z."/>
            <person name="Liu X.D."/>
            <person name="Liao X.Y."/>
            <person name="Jiang Y.T."/>
            <person name="Yu X."/>
            <person name="Hao Y."/>
            <person name="Huang J."/>
            <person name="Zhao X.W."/>
            <person name="Ke S."/>
            <person name="Chen Y.Y."/>
            <person name="Wu W.L."/>
            <person name="Hsu J.L."/>
            <person name="Lin Y.F."/>
            <person name="Huang M.D."/>
            <person name="Li C.Y."/>
            <person name="Huang L."/>
            <person name="Wang Z.W."/>
            <person name="Zhao X."/>
            <person name="Zhong W.Y."/>
            <person name="Peng D.H."/>
            <person name="Ahmad S."/>
            <person name="Lan S."/>
            <person name="Zhang J.S."/>
            <person name="Tsai W.C."/>
            <person name="Van de Peer Y."/>
            <person name="Liu Z.J."/>
        </authorList>
    </citation>
    <scope>NUCLEOTIDE SEQUENCE</scope>
    <source>
        <strain evidence="2">CP</strain>
    </source>
</reference>
<keyword evidence="1" id="KW-0732">Signal</keyword>
<name>A0AAV9D6R6_ACOCL</name>
<organism evidence="2 3">
    <name type="scientific">Acorus calamus</name>
    <name type="common">Sweet flag</name>
    <dbReference type="NCBI Taxonomy" id="4465"/>
    <lineage>
        <taxon>Eukaryota</taxon>
        <taxon>Viridiplantae</taxon>
        <taxon>Streptophyta</taxon>
        <taxon>Embryophyta</taxon>
        <taxon>Tracheophyta</taxon>
        <taxon>Spermatophyta</taxon>
        <taxon>Magnoliopsida</taxon>
        <taxon>Liliopsida</taxon>
        <taxon>Acoraceae</taxon>
        <taxon>Acorus</taxon>
    </lineage>
</organism>
<accession>A0AAV9D6R6</accession>
<keyword evidence="3" id="KW-1185">Reference proteome</keyword>
<reference evidence="2" key="2">
    <citation type="submission" date="2023-06" db="EMBL/GenBank/DDBJ databases">
        <authorList>
            <person name="Ma L."/>
            <person name="Liu K.-W."/>
            <person name="Li Z."/>
            <person name="Hsiao Y.-Y."/>
            <person name="Qi Y."/>
            <person name="Fu T."/>
            <person name="Tang G."/>
            <person name="Zhang D."/>
            <person name="Sun W.-H."/>
            <person name="Liu D.-K."/>
            <person name="Li Y."/>
            <person name="Chen G.-Z."/>
            <person name="Liu X.-D."/>
            <person name="Liao X.-Y."/>
            <person name="Jiang Y.-T."/>
            <person name="Yu X."/>
            <person name="Hao Y."/>
            <person name="Huang J."/>
            <person name="Zhao X.-W."/>
            <person name="Ke S."/>
            <person name="Chen Y.-Y."/>
            <person name="Wu W.-L."/>
            <person name="Hsu J.-L."/>
            <person name="Lin Y.-F."/>
            <person name="Huang M.-D."/>
            <person name="Li C.-Y."/>
            <person name="Huang L."/>
            <person name="Wang Z.-W."/>
            <person name="Zhao X."/>
            <person name="Zhong W.-Y."/>
            <person name="Peng D.-H."/>
            <person name="Ahmad S."/>
            <person name="Lan S."/>
            <person name="Zhang J.-S."/>
            <person name="Tsai W.-C."/>
            <person name="Van De Peer Y."/>
            <person name="Liu Z.-J."/>
        </authorList>
    </citation>
    <scope>NUCLEOTIDE SEQUENCE</scope>
    <source>
        <strain evidence="2">CP</strain>
        <tissue evidence="2">Leaves</tissue>
    </source>
</reference>